<dbReference type="Proteomes" id="UP000199568">
    <property type="component" value="Unassembled WGS sequence"/>
</dbReference>
<protein>
    <submittedName>
        <fullName evidence="2">Putative membrane protein</fullName>
    </submittedName>
</protein>
<feature type="transmembrane region" description="Helical" evidence="1">
    <location>
        <begin position="108"/>
        <end position="127"/>
    </location>
</feature>
<feature type="transmembrane region" description="Helical" evidence="1">
    <location>
        <begin position="32"/>
        <end position="49"/>
    </location>
</feature>
<proteinExistence type="predicted"/>
<evidence type="ECO:0000313" key="3">
    <source>
        <dbReference type="Proteomes" id="UP000199568"/>
    </source>
</evidence>
<dbReference type="STRING" id="426128.SAMN05660297_01603"/>
<name>A0A1I0CDE2_9FIRM</name>
<keyword evidence="3" id="KW-1185">Reference proteome</keyword>
<evidence type="ECO:0000313" key="2">
    <source>
        <dbReference type="EMBL" id="SET17442.1"/>
    </source>
</evidence>
<dbReference type="PANTHER" id="PTHR37309">
    <property type="entry name" value="SLR0284 PROTEIN"/>
    <property type="match status" value="1"/>
</dbReference>
<keyword evidence="1" id="KW-0472">Membrane</keyword>
<keyword evidence="1" id="KW-1133">Transmembrane helix</keyword>
<dbReference type="Pfam" id="PF04020">
    <property type="entry name" value="Phage_holin_4_2"/>
    <property type="match status" value="1"/>
</dbReference>
<evidence type="ECO:0000256" key="1">
    <source>
        <dbReference type="SAM" id="Phobius"/>
    </source>
</evidence>
<dbReference type="PANTHER" id="PTHR37309:SF1">
    <property type="entry name" value="SLR0284 PROTEIN"/>
    <property type="match status" value="1"/>
</dbReference>
<sequence>MAAGRDRYRRYQGKGRDFLGSEKKMQRQQLKLLANILGVYLMATVFSFIEASGITQIILFGVILWLINLILRPLLLLITLPINMITLGIFTLVINTWMIMLADTIMRGVHISGFWLSLLLAMLIMALNRGLKKLF</sequence>
<accession>A0A1I0CDE2</accession>
<reference evidence="2 3" key="1">
    <citation type="submission" date="2016-10" db="EMBL/GenBank/DDBJ databases">
        <authorList>
            <person name="de Groot N.N."/>
        </authorList>
    </citation>
    <scope>NUCLEOTIDE SEQUENCE [LARGE SCALE GENOMIC DNA]</scope>
    <source>
        <strain evidence="2 3">DSM 18979</strain>
    </source>
</reference>
<dbReference type="RefSeq" id="WP_090441941.1">
    <property type="nucleotide sequence ID" value="NZ_FOHU01000005.1"/>
</dbReference>
<dbReference type="AlphaFoldDB" id="A0A1I0CDE2"/>
<dbReference type="EMBL" id="FOHU01000005">
    <property type="protein sequence ID" value="SET17442.1"/>
    <property type="molecule type" value="Genomic_DNA"/>
</dbReference>
<feature type="transmembrane region" description="Helical" evidence="1">
    <location>
        <begin position="82"/>
        <end position="102"/>
    </location>
</feature>
<gene>
    <name evidence="2" type="ORF">SAMN05660297_01603</name>
</gene>
<keyword evidence="1" id="KW-0812">Transmembrane</keyword>
<organism evidence="2 3">
    <name type="scientific">Natronincola peptidivorans</name>
    <dbReference type="NCBI Taxonomy" id="426128"/>
    <lineage>
        <taxon>Bacteria</taxon>
        <taxon>Bacillati</taxon>
        <taxon>Bacillota</taxon>
        <taxon>Clostridia</taxon>
        <taxon>Peptostreptococcales</taxon>
        <taxon>Natronincolaceae</taxon>
        <taxon>Natronincola</taxon>
    </lineage>
</organism>
<dbReference type="InterPro" id="IPR007165">
    <property type="entry name" value="Phage_holin_4_2"/>
</dbReference>
<feature type="transmembrane region" description="Helical" evidence="1">
    <location>
        <begin position="55"/>
        <end position="75"/>
    </location>
</feature>